<feature type="domain" description="Siroheme synthase central" evidence="15">
    <location>
        <begin position="141"/>
        <end position="166"/>
    </location>
</feature>
<evidence type="ECO:0000256" key="11">
    <source>
        <dbReference type="ARBA" id="ARBA00055636"/>
    </source>
</evidence>
<keyword evidence="6" id="KW-0560">Oxidoreductase</keyword>
<dbReference type="GO" id="GO:0032259">
    <property type="term" value="P:methylation"/>
    <property type="evidence" value="ECO:0007669"/>
    <property type="project" value="UniProtKB-KW"/>
</dbReference>
<evidence type="ECO:0000313" key="17">
    <source>
        <dbReference type="Proteomes" id="UP000290900"/>
    </source>
</evidence>
<dbReference type="InterPro" id="IPR050161">
    <property type="entry name" value="Siro_Cobalamin_biosynth"/>
</dbReference>
<dbReference type="Proteomes" id="UP000290900">
    <property type="component" value="Unassembled WGS sequence"/>
</dbReference>
<sequence length="528" mass="59084">MLLTSCNCRDESHLIISDAHNLTKSIISKIRSVLESGARLTLINEFWNPEDFTNSIIFETKSENEYCNRLEVLRKPFELEDLERYGRLEVDCIVDRVFVDIKDGAMKRRISSRCRRLRIPVNVTNSVELSTFSMLSIYRKGDLQIGVTTNNQGCKLANRIKRELVQSLPENIDEIVSNVGELRRRIRRGEGEGDGDDDDDDDDGDEVITTDDKNTAATRSRWLSQIIEYFPLSKLADISVKDLSNSYREQSRKTDSSYTGELSLVGSGPGSLSMLTLGALNAIYSADIVLSDKLVPQEIIDIIPKHTELFIAKKFPGNSKNAQEQLLDLGLENLAAGKNVVRLKQGDPYIFGRGGEEYKFFSDHGYSPKVIPGLSSALVAPVMANIPTTQRDVSDQVLICTGTGKNGKVPKNLPDFDEKRTVVFLMSIKKIVDIMPVLLQERGYPAELPVCVVERASCPDQRVIRTRLSDLAEVIHNVESRPPGLIVAGYSCEYLVPALREGEKYRVEEGRHETGQICIEGILEGLRK</sequence>
<accession>A0A448YQP2</accession>
<evidence type="ECO:0000256" key="5">
    <source>
        <dbReference type="ARBA" id="ARBA00022691"/>
    </source>
</evidence>
<gene>
    <name evidence="16" type="ORF">BRENAR_LOCUS3952</name>
</gene>
<dbReference type="PIRSF" id="PIRSF036555">
    <property type="entry name" value="SUMT_yeast"/>
    <property type="match status" value="1"/>
</dbReference>
<dbReference type="PANTHER" id="PTHR45790">
    <property type="entry name" value="SIROHEME SYNTHASE-RELATED"/>
    <property type="match status" value="1"/>
</dbReference>
<dbReference type="InterPro" id="IPR012066">
    <property type="entry name" value="Met1_fungi"/>
</dbReference>
<dbReference type="GO" id="GO:0000103">
    <property type="term" value="P:sulfate assimilation"/>
    <property type="evidence" value="ECO:0007669"/>
    <property type="project" value="InterPro"/>
</dbReference>
<dbReference type="FunFam" id="3.30.950.10:FF:000005">
    <property type="entry name" value="Uroporphyrin-III c-methyltransferase, putative"/>
    <property type="match status" value="1"/>
</dbReference>
<evidence type="ECO:0000259" key="14">
    <source>
        <dbReference type="Pfam" id="PF00590"/>
    </source>
</evidence>
<dbReference type="InterPro" id="IPR028281">
    <property type="entry name" value="Sirohaem_synthase_central"/>
</dbReference>
<feature type="compositionally biased region" description="Acidic residues" evidence="13">
    <location>
        <begin position="192"/>
        <end position="209"/>
    </location>
</feature>
<keyword evidence="3" id="KW-0028">Amino-acid biosynthesis</keyword>
<dbReference type="SUPFAM" id="SSF75615">
    <property type="entry name" value="Siroheme synthase middle domains-like"/>
    <property type="match status" value="1"/>
</dbReference>
<dbReference type="Pfam" id="PF00590">
    <property type="entry name" value="TP_methylase"/>
    <property type="match status" value="1"/>
</dbReference>
<dbReference type="EMBL" id="CAACVR010000037">
    <property type="protein sequence ID" value="VEU23221.1"/>
    <property type="molecule type" value="Genomic_DNA"/>
</dbReference>
<evidence type="ECO:0000256" key="4">
    <source>
        <dbReference type="ARBA" id="ARBA00022679"/>
    </source>
</evidence>
<evidence type="ECO:0000256" key="9">
    <source>
        <dbReference type="ARBA" id="ARBA00023244"/>
    </source>
</evidence>
<dbReference type="InterPro" id="IPR014777">
    <property type="entry name" value="4pyrrole_Mease_sub1"/>
</dbReference>
<dbReference type="NCBIfam" id="TIGR01469">
    <property type="entry name" value="cobA_cysG_Cterm"/>
    <property type="match status" value="1"/>
</dbReference>
<dbReference type="AlphaFoldDB" id="A0A448YQP2"/>
<dbReference type="InterPro" id="IPR014776">
    <property type="entry name" value="4pyrrole_Mease_sub2"/>
</dbReference>
<evidence type="ECO:0000256" key="3">
    <source>
        <dbReference type="ARBA" id="ARBA00022605"/>
    </source>
</evidence>
<dbReference type="Pfam" id="PF14824">
    <property type="entry name" value="Sirohm_synth_M"/>
    <property type="match status" value="1"/>
</dbReference>
<evidence type="ECO:0000259" key="15">
    <source>
        <dbReference type="Pfam" id="PF14824"/>
    </source>
</evidence>
<evidence type="ECO:0000256" key="8">
    <source>
        <dbReference type="ARBA" id="ARBA00023167"/>
    </source>
</evidence>
<keyword evidence="9" id="KW-0627">Porphyrin biosynthesis</keyword>
<keyword evidence="17" id="KW-1185">Reference proteome</keyword>
<dbReference type="PANTHER" id="PTHR45790:SF6">
    <property type="entry name" value="UROPORPHYRINOGEN-III C-METHYLTRANSFERASE"/>
    <property type="match status" value="1"/>
</dbReference>
<evidence type="ECO:0000256" key="2">
    <source>
        <dbReference type="ARBA" id="ARBA00022603"/>
    </source>
</evidence>
<evidence type="ECO:0000256" key="7">
    <source>
        <dbReference type="ARBA" id="ARBA00023027"/>
    </source>
</evidence>
<keyword evidence="7" id="KW-0520">NAD</keyword>
<comment type="catalytic activity">
    <reaction evidence="10">
        <text>uroporphyrinogen III + 2 S-adenosyl-L-methionine = precorrin-2 + 2 S-adenosyl-L-homocysteine + H(+)</text>
        <dbReference type="Rhea" id="RHEA:32459"/>
        <dbReference type="ChEBI" id="CHEBI:15378"/>
        <dbReference type="ChEBI" id="CHEBI:57308"/>
        <dbReference type="ChEBI" id="CHEBI:57856"/>
        <dbReference type="ChEBI" id="CHEBI:58827"/>
        <dbReference type="ChEBI" id="CHEBI:59789"/>
        <dbReference type="EC" id="2.1.1.107"/>
    </reaction>
</comment>
<dbReference type="InParanoid" id="A0A448YQP2"/>
<evidence type="ECO:0000256" key="10">
    <source>
        <dbReference type="ARBA" id="ARBA00052360"/>
    </source>
</evidence>
<feature type="domain" description="Tetrapyrrole methylase" evidence="14">
    <location>
        <begin position="262"/>
        <end position="472"/>
    </location>
</feature>
<dbReference type="Gene3D" id="1.10.3280.10">
    <property type="entry name" value="Siroheme synthase, domain 3"/>
    <property type="match status" value="1"/>
</dbReference>
<evidence type="ECO:0000256" key="6">
    <source>
        <dbReference type="ARBA" id="ARBA00023002"/>
    </source>
</evidence>
<dbReference type="Gene3D" id="3.40.1010.10">
    <property type="entry name" value="Cobalt-precorrin-4 Transmethylase, Domain 1"/>
    <property type="match status" value="1"/>
</dbReference>
<organism evidence="16 17">
    <name type="scientific">Brettanomyces naardenensis</name>
    <name type="common">Yeast</name>
    <dbReference type="NCBI Taxonomy" id="13370"/>
    <lineage>
        <taxon>Eukaryota</taxon>
        <taxon>Fungi</taxon>
        <taxon>Dikarya</taxon>
        <taxon>Ascomycota</taxon>
        <taxon>Saccharomycotina</taxon>
        <taxon>Pichiomycetes</taxon>
        <taxon>Pichiales</taxon>
        <taxon>Pichiaceae</taxon>
        <taxon>Brettanomyces</taxon>
    </lineage>
</organism>
<proteinExistence type="inferred from homology"/>
<dbReference type="FunCoup" id="A0A448YQP2">
    <property type="interactions" value="448"/>
</dbReference>
<keyword evidence="5" id="KW-0949">S-adenosyl-L-methionine</keyword>
<name>A0A448YQP2_BRENA</name>
<dbReference type="SUPFAM" id="SSF53790">
    <property type="entry name" value="Tetrapyrrole methylase"/>
    <property type="match status" value="1"/>
</dbReference>
<dbReference type="InterPro" id="IPR000878">
    <property type="entry name" value="4pyrrol_Mease"/>
</dbReference>
<comment type="function">
    <text evidence="11">Siroheme synthase involved in methionine biosynthesis.</text>
</comment>
<keyword evidence="2 12" id="KW-0489">Methyltransferase</keyword>
<evidence type="ECO:0000313" key="16">
    <source>
        <dbReference type="EMBL" id="VEU23221.1"/>
    </source>
</evidence>
<dbReference type="Gene3D" id="3.40.50.720">
    <property type="entry name" value="NAD(P)-binding Rossmann-like Domain"/>
    <property type="match status" value="1"/>
</dbReference>
<dbReference type="GO" id="GO:0009086">
    <property type="term" value="P:methionine biosynthetic process"/>
    <property type="evidence" value="ECO:0007669"/>
    <property type="project" value="UniProtKB-KW"/>
</dbReference>
<protein>
    <submittedName>
        <fullName evidence="16">DEKNAAC104343</fullName>
    </submittedName>
</protein>
<dbReference type="GO" id="GO:0019354">
    <property type="term" value="P:siroheme biosynthetic process"/>
    <property type="evidence" value="ECO:0007669"/>
    <property type="project" value="InterPro"/>
</dbReference>
<dbReference type="FunFam" id="3.40.1010.10:FF:000006">
    <property type="entry name" value="Siroheme synthase, putative"/>
    <property type="match status" value="1"/>
</dbReference>
<dbReference type="PROSITE" id="PS00839">
    <property type="entry name" value="SUMT_1"/>
    <property type="match status" value="1"/>
</dbReference>
<dbReference type="Gene3D" id="3.30.950.10">
    <property type="entry name" value="Methyltransferase, Cobalt-precorrin-4 Transmethylase, Domain 2"/>
    <property type="match status" value="1"/>
</dbReference>
<dbReference type="InterPro" id="IPR035996">
    <property type="entry name" value="4pyrrol_Methylase_sf"/>
</dbReference>
<dbReference type="CDD" id="cd11642">
    <property type="entry name" value="SUMT"/>
    <property type="match status" value="1"/>
</dbReference>
<feature type="region of interest" description="Disordered" evidence="13">
    <location>
        <begin position="187"/>
        <end position="211"/>
    </location>
</feature>
<dbReference type="Pfam" id="PF13241">
    <property type="entry name" value="NAD_binding_7"/>
    <property type="match status" value="1"/>
</dbReference>
<dbReference type="STRING" id="13370.A0A448YQP2"/>
<dbReference type="GO" id="GO:0016491">
    <property type="term" value="F:oxidoreductase activity"/>
    <property type="evidence" value="ECO:0007669"/>
    <property type="project" value="UniProtKB-KW"/>
</dbReference>
<dbReference type="PROSITE" id="PS00840">
    <property type="entry name" value="SUMT_2"/>
    <property type="match status" value="1"/>
</dbReference>
<dbReference type="OrthoDB" id="508204at2759"/>
<evidence type="ECO:0000256" key="12">
    <source>
        <dbReference type="RuleBase" id="RU003960"/>
    </source>
</evidence>
<evidence type="ECO:0000256" key="1">
    <source>
        <dbReference type="ARBA" id="ARBA00005879"/>
    </source>
</evidence>
<dbReference type="InterPro" id="IPR006366">
    <property type="entry name" value="CobA/CysG_C"/>
</dbReference>
<dbReference type="InterPro" id="IPR003043">
    <property type="entry name" value="Uropor_MeTrfase_CS"/>
</dbReference>
<dbReference type="GO" id="GO:0004851">
    <property type="term" value="F:uroporphyrin-III C-methyltransferase activity"/>
    <property type="evidence" value="ECO:0007669"/>
    <property type="project" value="UniProtKB-EC"/>
</dbReference>
<keyword evidence="8" id="KW-0486">Methionine biosynthesis</keyword>
<keyword evidence="4 12" id="KW-0808">Transferase</keyword>
<evidence type="ECO:0000256" key="13">
    <source>
        <dbReference type="SAM" id="MobiDB-lite"/>
    </source>
</evidence>
<comment type="similarity">
    <text evidence="1 12">Belongs to the precorrin methyltransferase family.</text>
</comment>
<reference evidence="16 17" key="1">
    <citation type="submission" date="2018-12" db="EMBL/GenBank/DDBJ databases">
        <authorList>
            <person name="Tiukova I."/>
            <person name="Dainat J."/>
        </authorList>
    </citation>
    <scope>NUCLEOTIDE SEQUENCE [LARGE SCALE GENOMIC DNA]</scope>
</reference>